<comment type="caution">
    <text evidence="4">The sequence shown here is derived from an EMBL/GenBank/DDBJ whole genome shotgun (WGS) entry which is preliminary data.</text>
</comment>
<name>A0A934U4Y8_9NOCA</name>
<reference evidence="4" key="1">
    <citation type="submission" date="2020-12" db="EMBL/GenBank/DDBJ databases">
        <title>Antrihabitans popcorni sp. nov. and Antrihabitans auranticaus sp. nov., isolated from a larva cave.</title>
        <authorList>
            <person name="Lee S.D."/>
            <person name="Kim I.S."/>
        </authorList>
    </citation>
    <scope>NUCLEOTIDE SEQUENCE</scope>
    <source>
        <strain evidence="4">YC3-6</strain>
    </source>
</reference>
<keyword evidence="2" id="KW-0732">Signal</keyword>
<proteinExistence type="predicted"/>
<dbReference type="Pfam" id="PF24837">
    <property type="entry name" value="AMIN-like"/>
    <property type="match status" value="1"/>
</dbReference>
<sequence>MSHFRHTVVVCASLLAVGLTASCSEDSGPAEPTPAASSATPSTTTTTTESEPPPTDAGIKTAKQSRDAALTVTDIRIGHHEGYDRVVYEFGGKGAPGWSVEYVDKAIQDGSGNDLPVNGMSIMQVLINGSAYPFDSGVTEYAGPDPLSDPSAPAVAEVHLATLFEGTTQSFIGTTAERPAFRVTALANPTRLVIDIAN</sequence>
<organism evidence="4 5">
    <name type="scientific">Antrihabitans stalagmiti</name>
    <dbReference type="NCBI Taxonomy" id="2799499"/>
    <lineage>
        <taxon>Bacteria</taxon>
        <taxon>Bacillati</taxon>
        <taxon>Actinomycetota</taxon>
        <taxon>Actinomycetes</taxon>
        <taxon>Mycobacteriales</taxon>
        <taxon>Nocardiaceae</taxon>
        <taxon>Antrihabitans</taxon>
    </lineage>
</organism>
<feature type="region of interest" description="Disordered" evidence="1">
    <location>
        <begin position="23"/>
        <end position="65"/>
    </location>
</feature>
<accession>A0A934U4Y8</accession>
<evidence type="ECO:0000313" key="5">
    <source>
        <dbReference type="Proteomes" id="UP000655868"/>
    </source>
</evidence>
<dbReference type="Proteomes" id="UP000655868">
    <property type="component" value="Unassembled WGS sequence"/>
</dbReference>
<evidence type="ECO:0000256" key="1">
    <source>
        <dbReference type="SAM" id="MobiDB-lite"/>
    </source>
</evidence>
<dbReference type="InterPro" id="IPR056303">
    <property type="entry name" value="AMIN-like"/>
</dbReference>
<evidence type="ECO:0000256" key="2">
    <source>
        <dbReference type="SAM" id="SignalP"/>
    </source>
</evidence>
<dbReference type="PROSITE" id="PS51257">
    <property type="entry name" value="PROKAR_LIPOPROTEIN"/>
    <property type="match status" value="1"/>
</dbReference>
<evidence type="ECO:0000313" key="4">
    <source>
        <dbReference type="EMBL" id="MBJ8340994.1"/>
    </source>
</evidence>
<dbReference type="EMBL" id="JAEMNV010000006">
    <property type="protein sequence ID" value="MBJ8340994.1"/>
    <property type="molecule type" value="Genomic_DNA"/>
</dbReference>
<feature type="compositionally biased region" description="Low complexity" evidence="1">
    <location>
        <begin position="29"/>
        <end position="50"/>
    </location>
</feature>
<dbReference type="RefSeq" id="WP_199705874.1">
    <property type="nucleotide sequence ID" value="NZ_JAEMNV010000006.1"/>
</dbReference>
<feature type="chain" id="PRO_5039556063" description="AMIN-like domain-containing protein" evidence="2">
    <location>
        <begin position="22"/>
        <end position="198"/>
    </location>
</feature>
<dbReference type="AlphaFoldDB" id="A0A934U4Y8"/>
<evidence type="ECO:0000259" key="3">
    <source>
        <dbReference type="Pfam" id="PF24837"/>
    </source>
</evidence>
<gene>
    <name evidence="4" type="ORF">JGU71_19080</name>
</gene>
<feature type="signal peptide" evidence="2">
    <location>
        <begin position="1"/>
        <end position="21"/>
    </location>
</feature>
<protein>
    <recommendedName>
        <fullName evidence="3">AMIN-like domain-containing protein</fullName>
    </recommendedName>
</protein>
<feature type="domain" description="AMIN-like" evidence="3">
    <location>
        <begin position="71"/>
        <end position="197"/>
    </location>
</feature>
<keyword evidence="5" id="KW-1185">Reference proteome</keyword>